<gene>
    <name evidence="2" type="ORF">GD597_02915</name>
</gene>
<keyword evidence="1" id="KW-0732">Signal</keyword>
<feature type="signal peptide" evidence="1">
    <location>
        <begin position="1"/>
        <end position="19"/>
    </location>
</feature>
<sequence>MRLIILFTLAINISIGSYAAKGETHFGKVKSAMGEYAGDIEIKLNEPNKDMITITLYEKVEKSPGKYQKTSQKIKLNTMIIHSIEIDSVVYLIKQLQYADGKTQPFCCIRLLEGKPEFGLYQWGADIDPKRQVVYFKNLSSYTLLSSPTLTQTRTSMMFLFAKCDIIKAELRDAKNGFITNDMDEAARSKEISRLIAATATCL</sequence>
<feature type="chain" id="PRO_5035320044" evidence="1">
    <location>
        <begin position="20"/>
        <end position="203"/>
    </location>
</feature>
<dbReference type="Proteomes" id="UP000598971">
    <property type="component" value="Unassembled WGS sequence"/>
</dbReference>
<name>A0A8J8JSS4_9BACT</name>
<evidence type="ECO:0000313" key="2">
    <source>
        <dbReference type="EMBL" id="NNV54395.1"/>
    </source>
</evidence>
<keyword evidence="3" id="KW-1185">Reference proteome</keyword>
<comment type="caution">
    <text evidence="2">The sequence shown here is derived from an EMBL/GenBank/DDBJ whole genome shotgun (WGS) entry which is preliminary data.</text>
</comment>
<dbReference type="EMBL" id="WHPF01000002">
    <property type="protein sequence ID" value="NNV54395.1"/>
    <property type="molecule type" value="Genomic_DNA"/>
</dbReference>
<protein>
    <submittedName>
        <fullName evidence="2">Uncharacterized protein</fullName>
    </submittedName>
</protein>
<dbReference type="RefSeq" id="WP_171606318.1">
    <property type="nucleotide sequence ID" value="NZ_WHPF01000002.1"/>
</dbReference>
<dbReference type="AlphaFoldDB" id="A0A8J8JSS4"/>
<reference evidence="2" key="1">
    <citation type="submission" date="2019-10" db="EMBL/GenBank/DDBJ databases">
        <title>Draft genome sequence of Panacibacter sp. KCS-6.</title>
        <authorList>
            <person name="Yim K.J."/>
        </authorList>
    </citation>
    <scope>NUCLEOTIDE SEQUENCE</scope>
    <source>
        <strain evidence="2">KCS-6</strain>
    </source>
</reference>
<evidence type="ECO:0000256" key="1">
    <source>
        <dbReference type="SAM" id="SignalP"/>
    </source>
</evidence>
<proteinExistence type="predicted"/>
<organism evidence="2 3">
    <name type="scientific">Limnovirga soli</name>
    <dbReference type="NCBI Taxonomy" id="2656915"/>
    <lineage>
        <taxon>Bacteria</taxon>
        <taxon>Pseudomonadati</taxon>
        <taxon>Bacteroidota</taxon>
        <taxon>Chitinophagia</taxon>
        <taxon>Chitinophagales</taxon>
        <taxon>Chitinophagaceae</taxon>
        <taxon>Limnovirga</taxon>
    </lineage>
</organism>
<accession>A0A8J8JSS4</accession>
<evidence type="ECO:0000313" key="3">
    <source>
        <dbReference type="Proteomes" id="UP000598971"/>
    </source>
</evidence>